<dbReference type="EMBL" id="CP014134">
    <property type="protein sequence ID" value="AVH26907.1"/>
    <property type="molecule type" value="Genomic_DNA"/>
</dbReference>
<keyword evidence="3" id="KW-1185">Reference proteome</keyword>
<feature type="compositionally biased region" description="Basic residues" evidence="1">
    <location>
        <begin position="255"/>
        <end position="272"/>
    </location>
</feature>
<evidence type="ECO:0000313" key="2">
    <source>
        <dbReference type="EMBL" id="AVH26907.1"/>
    </source>
</evidence>
<evidence type="ECO:0008006" key="4">
    <source>
        <dbReference type="Google" id="ProtNLM"/>
    </source>
</evidence>
<sequence length="451" mass="52964">MEYAEIEKEASDRLDAYYISVWEDCDAFVADGIREFRERWAHYTVHSKRKDPRSHLKGSKAHHKLETDKRPIGELILEVIDPKVSEFLRSLPMSHFCYFPNPYLNIDRSPLPRSKNKSALTEKADRIVSIKYASKLKEDTPITNLITMMGFQNAHDVIKQRLRHFMNLEHQYRPIDFKFQGTVDNLLELLWQLHLTPTRFRQHSADTKLNAQRKQTYCELCGQRNELAEYFYKLDNNILDPEDEVESHNEQHQDNKKKRQLSHRYCPHHKPKNKDGRTWNSVYRSAMKSKSQFEKECRRLRLHVFKVEKLKDVSGDELVDLYFYHFLQDKSLTQKQADAFFHYIRDNFEYPIELKGETERLINEAAVRLTGAGTTLGADDEGALRNIARRMVDSRLTDNKKRMLALRKQGLNQKEIAQKLTKLGGKKITHQAVSKALGTIRDEFLLPSTQS</sequence>
<evidence type="ECO:0000313" key="3">
    <source>
        <dbReference type="Proteomes" id="UP000237665"/>
    </source>
</evidence>
<gene>
    <name evidence="2" type="ORF">AL468_06670</name>
</gene>
<name>A0ABM6SAA2_9VIBR</name>
<organism evidence="2 3">
    <name type="scientific">Vibrio diabolicus</name>
    <dbReference type="NCBI Taxonomy" id="50719"/>
    <lineage>
        <taxon>Bacteria</taxon>
        <taxon>Pseudomonadati</taxon>
        <taxon>Pseudomonadota</taxon>
        <taxon>Gammaproteobacteria</taxon>
        <taxon>Vibrionales</taxon>
        <taxon>Vibrionaceae</taxon>
        <taxon>Vibrio</taxon>
        <taxon>Vibrio diabolicus subgroup</taxon>
    </lineage>
</organism>
<dbReference type="Proteomes" id="UP000237665">
    <property type="component" value="Chromosome 1"/>
</dbReference>
<reference evidence="3" key="1">
    <citation type="submission" date="2017-12" db="EMBL/GenBank/DDBJ databases">
        <title>FDA dAtabase for Regulatory Grade micrObial Sequences (FDA-ARGOS): Supporting development and validation of Infectious Disease Dx tests.</title>
        <authorList>
            <person name="Hoffmann M."/>
            <person name="Allard M."/>
            <person name="Evans P."/>
            <person name="Brown E."/>
            <person name="Tallon L.J."/>
            <person name="Sadzewicz L."/>
            <person name="Sengamalay N."/>
            <person name="Ott S."/>
            <person name="Godinez A."/>
            <person name="Nagaraj S."/>
            <person name="Vavikolanu K."/>
            <person name="Aluvathingal J."/>
            <person name="Nadendla S."/>
            <person name="Hobson J."/>
            <person name="Sichtig H."/>
        </authorList>
    </citation>
    <scope>NUCLEOTIDE SEQUENCE [LARGE SCALE GENOMIC DNA]</scope>
    <source>
        <strain evidence="3">LMG 3418</strain>
    </source>
</reference>
<feature type="region of interest" description="Disordered" evidence="1">
    <location>
        <begin position="243"/>
        <end position="278"/>
    </location>
</feature>
<accession>A0ABM6SAA2</accession>
<proteinExistence type="predicted"/>
<dbReference type="RefSeq" id="WP_104974447.1">
    <property type="nucleotide sequence ID" value="NZ_CP014134.1"/>
</dbReference>
<protein>
    <recommendedName>
        <fullName evidence="4">LuxR family transcriptional regulator</fullName>
    </recommendedName>
</protein>
<evidence type="ECO:0000256" key="1">
    <source>
        <dbReference type="SAM" id="MobiDB-lite"/>
    </source>
</evidence>